<gene>
    <name evidence="2" type="ORF">SAMN05444281_1621</name>
</gene>
<keyword evidence="1" id="KW-1133">Transmembrane helix</keyword>
<evidence type="ECO:0000313" key="3">
    <source>
        <dbReference type="Proteomes" id="UP000184109"/>
    </source>
</evidence>
<feature type="transmembrane region" description="Helical" evidence="1">
    <location>
        <begin position="115"/>
        <end position="133"/>
    </location>
</feature>
<proteinExistence type="predicted"/>
<protein>
    <recommendedName>
        <fullName evidence="4">EamA-like transporter family protein</fullName>
    </recommendedName>
</protein>
<dbReference type="RefSeq" id="WP_073120353.1">
    <property type="nucleotide sequence ID" value="NZ_BMEN01000003.1"/>
</dbReference>
<feature type="transmembrane region" description="Helical" evidence="1">
    <location>
        <begin position="88"/>
        <end position="109"/>
    </location>
</feature>
<keyword evidence="3" id="KW-1185">Reference proteome</keyword>
<dbReference type="Proteomes" id="UP000184109">
    <property type="component" value="Unassembled WGS sequence"/>
</dbReference>
<keyword evidence="1" id="KW-0472">Membrane</keyword>
<dbReference type="AlphaFoldDB" id="A0A1M5V9K9"/>
<dbReference type="OrthoDB" id="1524053at2"/>
<feature type="transmembrane region" description="Helical" evidence="1">
    <location>
        <begin position="241"/>
        <end position="262"/>
    </location>
</feature>
<feature type="transmembrane region" description="Helical" evidence="1">
    <location>
        <begin position="178"/>
        <end position="198"/>
    </location>
</feature>
<dbReference type="SUPFAM" id="SSF103481">
    <property type="entry name" value="Multidrug resistance efflux transporter EmrE"/>
    <property type="match status" value="2"/>
</dbReference>
<feature type="transmembrane region" description="Helical" evidence="1">
    <location>
        <begin position="145"/>
        <end position="166"/>
    </location>
</feature>
<sequence length="288" mass="32015">MIYLLLSILFTTAVFLTLKEFQRYQLDNLQAIVVSYFMALGIGCLHSNSPFSVPFLLSQSWVWGALTISTLFIITFNLMAVTAQKGGLSVMTVANKMSVVIPIFIGIFLCQEDAGVLKILGIVLALLGVWFTSKKKGTYQFDKRLWYLPFLIFIGSGLADAIINHMQAYYVAHNALDLFSTSLFFFCGCIGVVVLMIKKSIGNLKLSFKNLIGGLILGIPNYFSIYFLLKALSHPDYETSLIFSVNNLLVVLISVLLGLFLYQEKLSKQNYIGLGMSGLAIIVLYFAI</sequence>
<evidence type="ECO:0008006" key="4">
    <source>
        <dbReference type="Google" id="ProtNLM"/>
    </source>
</evidence>
<evidence type="ECO:0000313" key="2">
    <source>
        <dbReference type="EMBL" id="SHH71828.1"/>
    </source>
</evidence>
<feature type="transmembrane region" description="Helical" evidence="1">
    <location>
        <begin position="269"/>
        <end position="287"/>
    </location>
</feature>
<feature type="transmembrane region" description="Helical" evidence="1">
    <location>
        <begin position="61"/>
        <end position="81"/>
    </location>
</feature>
<organism evidence="2 3">
    <name type="scientific">Wenyingzhuangia marina</name>
    <dbReference type="NCBI Taxonomy" id="1195760"/>
    <lineage>
        <taxon>Bacteria</taxon>
        <taxon>Pseudomonadati</taxon>
        <taxon>Bacteroidota</taxon>
        <taxon>Flavobacteriia</taxon>
        <taxon>Flavobacteriales</taxon>
        <taxon>Flavobacteriaceae</taxon>
        <taxon>Wenyingzhuangia</taxon>
    </lineage>
</organism>
<dbReference type="EMBL" id="FQXQ01000003">
    <property type="protein sequence ID" value="SHH71828.1"/>
    <property type="molecule type" value="Genomic_DNA"/>
</dbReference>
<accession>A0A1M5V9K9</accession>
<keyword evidence="1" id="KW-0812">Transmembrane</keyword>
<dbReference type="STRING" id="1195760.SAMN05444281_1621"/>
<dbReference type="Gene3D" id="1.10.3730.20">
    <property type="match status" value="1"/>
</dbReference>
<feature type="transmembrane region" description="Helical" evidence="1">
    <location>
        <begin position="210"/>
        <end position="229"/>
    </location>
</feature>
<evidence type="ECO:0000256" key="1">
    <source>
        <dbReference type="SAM" id="Phobius"/>
    </source>
</evidence>
<name>A0A1M5V9K9_9FLAO</name>
<reference evidence="3" key="1">
    <citation type="submission" date="2016-11" db="EMBL/GenBank/DDBJ databases">
        <authorList>
            <person name="Varghese N."/>
            <person name="Submissions S."/>
        </authorList>
    </citation>
    <scope>NUCLEOTIDE SEQUENCE [LARGE SCALE GENOMIC DNA]</scope>
    <source>
        <strain evidence="3">DSM 100572</strain>
    </source>
</reference>
<dbReference type="InterPro" id="IPR037185">
    <property type="entry name" value="EmrE-like"/>
</dbReference>